<evidence type="ECO:0000313" key="2">
    <source>
        <dbReference type="EMBL" id="TGE39065.1"/>
    </source>
</evidence>
<feature type="compositionally biased region" description="Gly residues" evidence="1">
    <location>
        <begin position="13"/>
        <end position="25"/>
    </location>
</feature>
<evidence type="ECO:0000256" key="1">
    <source>
        <dbReference type="SAM" id="MobiDB-lite"/>
    </source>
</evidence>
<dbReference type="AlphaFoldDB" id="A0A4Z0R9E7"/>
<proteinExistence type="predicted"/>
<gene>
    <name evidence="2" type="ORF">E4K67_06250</name>
</gene>
<dbReference type="RefSeq" id="WP_135545559.1">
    <property type="nucleotide sequence ID" value="NZ_SPQQ01000002.1"/>
</dbReference>
<reference evidence="2 3" key="1">
    <citation type="submission" date="2019-03" db="EMBL/GenBank/DDBJ databases">
        <title>Draft Genome Sequence of Desulfosporosinus fructosivorans Strain 63.6F, Isolated from Marine Sediment in the Baltic Sea.</title>
        <authorList>
            <person name="Hausmann B."/>
            <person name="Vandieken V."/>
            <person name="Pjevac P."/>
            <person name="Schreck K."/>
            <person name="Herbold C.W."/>
            <person name="Loy A."/>
        </authorList>
    </citation>
    <scope>NUCLEOTIDE SEQUENCE [LARGE SCALE GENOMIC DNA]</scope>
    <source>
        <strain evidence="2 3">63.6F</strain>
    </source>
</reference>
<dbReference type="EMBL" id="SPQQ01000002">
    <property type="protein sequence ID" value="TGE39065.1"/>
    <property type="molecule type" value="Genomic_DNA"/>
</dbReference>
<feature type="region of interest" description="Disordered" evidence="1">
    <location>
        <begin position="1"/>
        <end position="25"/>
    </location>
</feature>
<sequence length="70" mass="7606">MFLGKNPFSNQGGTAGAGSSLGVGDTGFLNQTKPLPMGMQRFLAKKGINSFDDLTNRVQFAPRMPFRKVR</sequence>
<comment type="caution">
    <text evidence="2">The sequence shown here is derived from an EMBL/GenBank/DDBJ whole genome shotgun (WGS) entry which is preliminary data.</text>
</comment>
<accession>A0A4Z0R9E7</accession>
<organism evidence="2 3">
    <name type="scientific">Desulfosporosinus fructosivorans</name>
    <dbReference type="NCBI Taxonomy" id="2018669"/>
    <lineage>
        <taxon>Bacteria</taxon>
        <taxon>Bacillati</taxon>
        <taxon>Bacillota</taxon>
        <taxon>Clostridia</taxon>
        <taxon>Eubacteriales</taxon>
        <taxon>Desulfitobacteriaceae</taxon>
        <taxon>Desulfosporosinus</taxon>
    </lineage>
</organism>
<keyword evidence="3" id="KW-1185">Reference proteome</keyword>
<dbReference type="OrthoDB" id="1799389at2"/>
<protein>
    <submittedName>
        <fullName evidence="2">Uncharacterized protein</fullName>
    </submittedName>
</protein>
<evidence type="ECO:0000313" key="3">
    <source>
        <dbReference type="Proteomes" id="UP000298460"/>
    </source>
</evidence>
<dbReference type="Proteomes" id="UP000298460">
    <property type="component" value="Unassembled WGS sequence"/>
</dbReference>
<name>A0A4Z0R9E7_9FIRM</name>